<name>A0A516PW93_9ACTN</name>
<accession>A0A516PW93</accession>
<protein>
    <recommendedName>
        <fullName evidence="4">Major Facilitator Superfamily protein</fullName>
    </recommendedName>
</protein>
<gene>
    <name evidence="2" type="ORF">FOE78_05630</name>
</gene>
<evidence type="ECO:0000313" key="2">
    <source>
        <dbReference type="EMBL" id="QDP95454.1"/>
    </source>
</evidence>
<dbReference type="RefSeq" id="WP_143985426.1">
    <property type="nucleotide sequence ID" value="NZ_CP041692.1"/>
</dbReference>
<sequence>MVIALVGWALASYDLNLLTLLLPDIAADLHLTQTLVGLLGFRIGAIQMVAVIIGDRRCPTQQRRPLPASTIPCSCWILTRGPLSGTVISRTCWILARLPLPARAKSGWSGGAAGSGCPEVVKGVGQPMPGT</sequence>
<dbReference type="InterPro" id="IPR036259">
    <property type="entry name" value="MFS_trans_sf"/>
</dbReference>
<dbReference type="Proteomes" id="UP000319263">
    <property type="component" value="Chromosome"/>
</dbReference>
<dbReference type="EMBL" id="CP041692">
    <property type="protein sequence ID" value="QDP95454.1"/>
    <property type="molecule type" value="Genomic_DNA"/>
</dbReference>
<keyword evidence="1" id="KW-1133">Transmembrane helix</keyword>
<feature type="transmembrane region" description="Helical" evidence="1">
    <location>
        <begin position="35"/>
        <end position="54"/>
    </location>
</feature>
<reference evidence="2 3" key="1">
    <citation type="submission" date="2019-07" db="EMBL/GenBank/DDBJ databases">
        <title>Microlunatus dokdonensis sp. nov. isolated from the rhizospheric soil of the wild plant Elymus tsukushiensis.</title>
        <authorList>
            <person name="Ghim S.-Y."/>
            <person name="Hwang Y.-J."/>
            <person name="Son J.-S."/>
            <person name="Shin J.-H."/>
        </authorList>
    </citation>
    <scope>NUCLEOTIDE SEQUENCE [LARGE SCALE GENOMIC DNA]</scope>
    <source>
        <strain evidence="2 3">KUDC0627</strain>
    </source>
</reference>
<organism evidence="2 3">
    <name type="scientific">Microlunatus elymi</name>
    <dbReference type="NCBI Taxonomy" id="2596828"/>
    <lineage>
        <taxon>Bacteria</taxon>
        <taxon>Bacillati</taxon>
        <taxon>Actinomycetota</taxon>
        <taxon>Actinomycetes</taxon>
        <taxon>Propionibacteriales</taxon>
        <taxon>Propionibacteriaceae</taxon>
        <taxon>Microlunatus</taxon>
    </lineage>
</organism>
<dbReference type="KEGG" id="mik:FOE78_05630"/>
<proteinExistence type="predicted"/>
<evidence type="ECO:0000313" key="3">
    <source>
        <dbReference type="Proteomes" id="UP000319263"/>
    </source>
</evidence>
<evidence type="ECO:0000256" key="1">
    <source>
        <dbReference type="SAM" id="Phobius"/>
    </source>
</evidence>
<dbReference type="SUPFAM" id="SSF103473">
    <property type="entry name" value="MFS general substrate transporter"/>
    <property type="match status" value="1"/>
</dbReference>
<keyword evidence="1" id="KW-0472">Membrane</keyword>
<keyword evidence="1" id="KW-0812">Transmembrane</keyword>
<keyword evidence="3" id="KW-1185">Reference proteome</keyword>
<dbReference type="AlphaFoldDB" id="A0A516PW93"/>
<evidence type="ECO:0008006" key="4">
    <source>
        <dbReference type="Google" id="ProtNLM"/>
    </source>
</evidence>